<accession>A0A3M4YBU3</accession>
<gene>
    <name evidence="2" type="ORF">ALP78_02123</name>
</gene>
<organism evidence="2 3">
    <name type="scientific">Pseudomonas coronafaciens pv. striafaciens</name>
    <dbReference type="NCBI Taxonomy" id="235276"/>
    <lineage>
        <taxon>Bacteria</taxon>
        <taxon>Pseudomonadati</taxon>
        <taxon>Pseudomonadota</taxon>
        <taxon>Gammaproteobacteria</taxon>
        <taxon>Pseudomonadales</taxon>
        <taxon>Pseudomonadaceae</taxon>
        <taxon>Pseudomonas</taxon>
        <taxon>Pseudomonas coronafaciens</taxon>
    </lineage>
</organism>
<dbReference type="EMBL" id="RBSD01000118">
    <property type="protein sequence ID" value="RMR85769.1"/>
    <property type="molecule type" value="Genomic_DNA"/>
</dbReference>
<dbReference type="Proteomes" id="UP000268004">
    <property type="component" value="Unassembled WGS sequence"/>
</dbReference>
<name>A0A3M4YBU3_9PSED</name>
<protein>
    <submittedName>
        <fullName evidence="2">Uncharacterized protein</fullName>
    </submittedName>
</protein>
<proteinExistence type="predicted"/>
<reference evidence="2 3" key="1">
    <citation type="submission" date="2018-08" db="EMBL/GenBank/DDBJ databases">
        <title>Recombination of ecologically and evolutionarily significant loci maintains genetic cohesion in the Pseudomonas syringae species complex.</title>
        <authorList>
            <person name="Dillon M."/>
            <person name="Thakur S."/>
            <person name="Almeida R.N.D."/>
            <person name="Weir B.S."/>
            <person name="Guttman D.S."/>
        </authorList>
    </citation>
    <scope>NUCLEOTIDE SEQUENCE [LARGE SCALE GENOMIC DNA]</scope>
    <source>
        <strain evidence="2 3">ICMP 4996</strain>
    </source>
</reference>
<evidence type="ECO:0000256" key="1">
    <source>
        <dbReference type="SAM" id="MobiDB-lite"/>
    </source>
</evidence>
<sequence>MLPGPGFIGLIAGESPQRADQQARRPRRPQAHVDVIQLTGVGLRGQQMDHSLPQPGEELRRVDRFGTVGLGLQIAIMNEHQIQIGAVPQLDTADLAVADDHEARIAQRAVRTQRRTVTGHAVAPGQREHLIENRLGQPGQVITDFHQRQAAGYLGRRDAQAVRQLEMPQGLHLLLEIVLGDTNQPLAQLGRQFRGQRRIEQAPLVKQLIEQQRETRDLFGNPRAGGTQGQQLSQRVGVFREQHQVRRAPRDGLYQGQHALQYQVGLLMFHRLSQQTGDECVQPLTAQTLHRTQVGTAAQVGQMFQRPLGIDEAGLQQLATRGFFVLGLFPQRQPFASHHHFVIFILLVVRIGVGVSNDLAEVPGHTATPVHEPFVKGSPVSEAHDQRNARLILFVVRQHLRLTVGNRLNGVLGITQKLVALAQLFGHGRGQITLPLEGFQHFEQRPLLQTQVAAAVNKLKGLGDELHLANAAGTQLDVFRHALALHFLLNELLHGAQRFDGREIQIAAIHERTQHRQQFGTGRLIAPDHARLDHRVTFPVPALVLVILLQRIEAKHQRPGRTVRTQAHVDPEHETVDGHRVERLDQPLSQANEKFLIVQRTLGADGFAALRVAEDQVNVRGQVQFDRAKLAHAQNDHVLRLSGMTTGRGAELLAMPGVQPLVSQIDRRIGHVRQVTAGFDEICLTGQVAPDNPYLLACALST</sequence>
<dbReference type="AlphaFoldDB" id="A0A3M4YBU3"/>
<evidence type="ECO:0000313" key="3">
    <source>
        <dbReference type="Proteomes" id="UP000268004"/>
    </source>
</evidence>
<feature type="region of interest" description="Disordered" evidence="1">
    <location>
        <begin position="11"/>
        <end position="30"/>
    </location>
</feature>
<evidence type="ECO:0000313" key="2">
    <source>
        <dbReference type="EMBL" id="RMR85769.1"/>
    </source>
</evidence>
<comment type="caution">
    <text evidence="2">The sequence shown here is derived from an EMBL/GenBank/DDBJ whole genome shotgun (WGS) entry which is preliminary data.</text>
</comment>